<name>A0A9D2MXP2_9FIRM</name>
<proteinExistence type="predicted"/>
<dbReference type="EMBL" id="DWWT01000008">
    <property type="protein sequence ID" value="HJC05080.1"/>
    <property type="molecule type" value="Genomic_DNA"/>
</dbReference>
<evidence type="ECO:0000256" key="5">
    <source>
        <dbReference type="ARBA" id="ARBA00022683"/>
    </source>
</evidence>
<evidence type="ECO:0000313" key="11">
    <source>
        <dbReference type="Proteomes" id="UP000823910"/>
    </source>
</evidence>
<evidence type="ECO:0000256" key="3">
    <source>
        <dbReference type="ARBA" id="ARBA00022475"/>
    </source>
</evidence>
<feature type="transmembrane region" description="Helical" evidence="9">
    <location>
        <begin position="506"/>
        <end position="524"/>
    </location>
</feature>
<evidence type="ECO:0000256" key="1">
    <source>
        <dbReference type="ARBA" id="ARBA00004651"/>
    </source>
</evidence>
<dbReference type="AlphaFoldDB" id="A0A9D2MXP2"/>
<feature type="transmembrane region" description="Helical" evidence="9">
    <location>
        <begin position="6"/>
        <end position="28"/>
    </location>
</feature>
<dbReference type="Proteomes" id="UP000823910">
    <property type="component" value="Unassembled WGS sequence"/>
</dbReference>
<comment type="subcellular location">
    <subcellularLocation>
        <location evidence="1">Cell membrane</location>
        <topology evidence="1">Multi-pass membrane protein</topology>
    </subcellularLocation>
</comment>
<comment type="caution">
    <text evidence="10">The sequence shown here is derived from an EMBL/GenBank/DDBJ whole genome shotgun (WGS) entry which is preliminary data.</text>
</comment>
<evidence type="ECO:0000256" key="7">
    <source>
        <dbReference type="ARBA" id="ARBA00022989"/>
    </source>
</evidence>
<evidence type="ECO:0000256" key="6">
    <source>
        <dbReference type="ARBA" id="ARBA00022692"/>
    </source>
</evidence>
<feature type="transmembrane region" description="Helical" evidence="9">
    <location>
        <begin position="193"/>
        <end position="213"/>
    </location>
</feature>
<evidence type="ECO:0000256" key="2">
    <source>
        <dbReference type="ARBA" id="ARBA00022448"/>
    </source>
</evidence>
<keyword evidence="2" id="KW-0813">Transport</keyword>
<keyword evidence="5" id="KW-0598">Phosphotransferase system</keyword>
<feature type="transmembrane region" description="Helical" evidence="9">
    <location>
        <begin position="219"/>
        <end position="240"/>
    </location>
</feature>
<gene>
    <name evidence="10" type="ORF">H9704_02835</name>
</gene>
<dbReference type="InterPro" id="IPR004700">
    <property type="entry name" value="PTS_IIC_man"/>
</dbReference>
<keyword evidence="4" id="KW-0762">Sugar transport</keyword>
<protein>
    <submittedName>
        <fullName evidence="10">PTS system mannose/fructose/sorbose family transporter subunit IID</fullName>
    </submittedName>
</protein>
<feature type="transmembrane region" description="Helical" evidence="9">
    <location>
        <begin position="139"/>
        <end position="162"/>
    </location>
</feature>
<dbReference type="Pfam" id="PF03613">
    <property type="entry name" value="EIID-AGA"/>
    <property type="match status" value="1"/>
</dbReference>
<sequence>MEIHLWQCVLVGLWTAFCITGMLTGTYLTRCLVMAAGVGVILGDVQTGLAMGAVGELAFLGFGVSSGGSVPPNPVGPGIVGAVLAITMKGQGIDAEAALAYSFPFAILVQFLITGIYTISTGFPEKARRAVDAGRYGRYCLLANGTILMFAGAGFVIGFASAFHAQGLGNLIAAIPEWLTGGLGTAGKMLPAVGFAVILSVMCGWDTGPFVILGYGAAAYLNVPVIGIALFSAAFAWILYERKEGADVHPGEAEENISAKANGLENTKAGVAENTENGGKTDRTTGVQPLPDTELKRISRRTALRAYFLQNGYNYGNYEGLSYSFVLFPALRRLFPAEKDLKRELKDSMSYCSVNPNFLPILTSLHLTSLNCGLSGGDTRDIRTAMMGPLAGIGDSLVQFCIAPVFSTLGASLAEQGSMAGPVIFLLGINSLLLALKLSNEALGFRLGNSLAGRMQGYLAPLSLAARRVGCAVIASLAVSSVDIRASVSLSGQGKELFSLQDFLDTLFPGALPVFYTAMLFYLLRKKKWGMYRLVGLTMAVGIVLHGAGVLA</sequence>
<organism evidence="10 11">
    <name type="scientific">Candidatus Enterocloster excrementipullorum</name>
    <dbReference type="NCBI Taxonomy" id="2838559"/>
    <lineage>
        <taxon>Bacteria</taxon>
        <taxon>Bacillati</taxon>
        <taxon>Bacillota</taxon>
        <taxon>Clostridia</taxon>
        <taxon>Lachnospirales</taxon>
        <taxon>Lachnospiraceae</taxon>
        <taxon>Enterocloster</taxon>
    </lineage>
</organism>
<evidence type="ECO:0000256" key="4">
    <source>
        <dbReference type="ARBA" id="ARBA00022597"/>
    </source>
</evidence>
<reference evidence="10" key="2">
    <citation type="submission" date="2021-04" db="EMBL/GenBank/DDBJ databases">
        <authorList>
            <person name="Gilroy R."/>
        </authorList>
    </citation>
    <scope>NUCLEOTIDE SEQUENCE</scope>
    <source>
        <strain evidence="10">CHK180-15479</strain>
    </source>
</reference>
<accession>A0A9D2MXP2</accession>
<evidence type="ECO:0000313" key="10">
    <source>
        <dbReference type="EMBL" id="HJC05080.1"/>
    </source>
</evidence>
<keyword evidence="8 9" id="KW-0472">Membrane</keyword>
<dbReference type="PROSITE" id="PS51106">
    <property type="entry name" value="PTS_EIIC_TYPE_4"/>
    <property type="match status" value="1"/>
</dbReference>
<feature type="transmembrane region" description="Helical" evidence="9">
    <location>
        <begin position="40"/>
        <end position="64"/>
    </location>
</feature>
<evidence type="ECO:0000256" key="8">
    <source>
        <dbReference type="ARBA" id="ARBA00023136"/>
    </source>
</evidence>
<dbReference type="GO" id="GO:0005886">
    <property type="term" value="C:plasma membrane"/>
    <property type="evidence" value="ECO:0007669"/>
    <property type="project" value="UniProtKB-SubCell"/>
</dbReference>
<dbReference type="InterPro" id="IPR004704">
    <property type="entry name" value="PTS_IID_man"/>
</dbReference>
<keyword evidence="6 9" id="KW-0812">Transmembrane</keyword>
<keyword evidence="3" id="KW-1003">Cell membrane</keyword>
<dbReference type="GO" id="GO:0009401">
    <property type="term" value="P:phosphoenolpyruvate-dependent sugar phosphotransferase system"/>
    <property type="evidence" value="ECO:0007669"/>
    <property type="project" value="UniProtKB-KW"/>
</dbReference>
<feature type="transmembrane region" description="Helical" evidence="9">
    <location>
        <begin position="98"/>
        <end position="119"/>
    </location>
</feature>
<evidence type="ECO:0000256" key="9">
    <source>
        <dbReference type="SAM" id="Phobius"/>
    </source>
</evidence>
<dbReference type="PANTHER" id="PTHR32502">
    <property type="entry name" value="N-ACETYLGALACTOSAMINE PERMEASE II COMPONENT-RELATED"/>
    <property type="match status" value="1"/>
</dbReference>
<dbReference type="Pfam" id="PF03609">
    <property type="entry name" value="EII-Sor"/>
    <property type="match status" value="1"/>
</dbReference>
<dbReference type="InterPro" id="IPR050303">
    <property type="entry name" value="GatZ_KbaZ_carbometab"/>
</dbReference>
<reference evidence="10" key="1">
    <citation type="journal article" date="2021" name="PeerJ">
        <title>Extensive microbial diversity within the chicken gut microbiome revealed by metagenomics and culture.</title>
        <authorList>
            <person name="Gilroy R."/>
            <person name="Ravi A."/>
            <person name="Getino M."/>
            <person name="Pursley I."/>
            <person name="Horton D.L."/>
            <person name="Alikhan N.F."/>
            <person name="Baker D."/>
            <person name="Gharbi K."/>
            <person name="Hall N."/>
            <person name="Watson M."/>
            <person name="Adriaenssens E.M."/>
            <person name="Foster-Nyarko E."/>
            <person name="Jarju S."/>
            <person name="Secka A."/>
            <person name="Antonio M."/>
            <person name="Oren A."/>
            <person name="Chaudhuri R.R."/>
            <person name="La Ragione R."/>
            <person name="Hildebrand F."/>
            <person name="Pallen M.J."/>
        </authorList>
    </citation>
    <scope>NUCLEOTIDE SEQUENCE</scope>
    <source>
        <strain evidence="10">CHK180-15479</strain>
    </source>
</reference>
<dbReference type="PANTHER" id="PTHR32502:SF23">
    <property type="entry name" value="TRANSPORT PROTEIN, PTS SYSTEM"/>
    <property type="match status" value="1"/>
</dbReference>
<feature type="transmembrane region" description="Helical" evidence="9">
    <location>
        <begin position="531"/>
        <end position="551"/>
    </location>
</feature>
<dbReference type="PROSITE" id="PS51108">
    <property type="entry name" value="PTS_EIID"/>
    <property type="match status" value="1"/>
</dbReference>
<keyword evidence="7 9" id="KW-1133">Transmembrane helix</keyword>